<accession>A0A1H5Q6S8</accession>
<dbReference type="SUPFAM" id="SSF141571">
    <property type="entry name" value="Pentapeptide repeat-like"/>
    <property type="match status" value="1"/>
</dbReference>
<evidence type="ECO:0000313" key="2">
    <source>
        <dbReference type="EMBL" id="SEF21108.1"/>
    </source>
</evidence>
<evidence type="ECO:0000313" key="3">
    <source>
        <dbReference type="Proteomes" id="UP000198878"/>
    </source>
</evidence>
<sequence>MSGWVVFYAAVAACLVTAWLVVRRDRYAELTAAPEEFAGSEAERKTFADDREVRLAGVHEFAELADRDPSLRQDFVDHVVVQLGYGGHDVAAWQARLWPVLLARLRRGSWLFWPGMDLHVKPIVLHDVDLRGCELRDVTFRGVRFAGTARFGGAVFTRLVSFEGACFARHALFRGTAFEAGADFEKVTFTGTALLAGATAGEQVWFDHARFSAHTDFSECAFADVSFADVGFAGRTSFRDARFGDAFFGGARFSGHTDFTGTAAERLRFPRARARTDVYARRSWPPGWALGPPSPRKPGHWAEVVSVEQG</sequence>
<keyword evidence="1" id="KW-0472">Membrane</keyword>
<keyword evidence="3" id="KW-1185">Reference proteome</keyword>
<dbReference type="AlphaFoldDB" id="A0A1H5Q6S8"/>
<proteinExistence type="predicted"/>
<dbReference type="Proteomes" id="UP000198878">
    <property type="component" value="Unassembled WGS sequence"/>
</dbReference>
<dbReference type="OrthoDB" id="3622203at2"/>
<dbReference type="Gene3D" id="2.160.20.80">
    <property type="entry name" value="E3 ubiquitin-protein ligase SopA"/>
    <property type="match status" value="1"/>
</dbReference>
<organism evidence="2 3">
    <name type="scientific">Amycolatopsis pretoriensis</name>
    <dbReference type="NCBI Taxonomy" id="218821"/>
    <lineage>
        <taxon>Bacteria</taxon>
        <taxon>Bacillati</taxon>
        <taxon>Actinomycetota</taxon>
        <taxon>Actinomycetes</taxon>
        <taxon>Pseudonocardiales</taxon>
        <taxon>Pseudonocardiaceae</taxon>
        <taxon>Amycolatopsis</taxon>
    </lineage>
</organism>
<protein>
    <submittedName>
        <fullName evidence="2">Pentapeptide repeat-containing protein</fullName>
    </submittedName>
</protein>
<reference evidence="3" key="1">
    <citation type="submission" date="2016-10" db="EMBL/GenBank/DDBJ databases">
        <authorList>
            <person name="Varghese N."/>
            <person name="Submissions S."/>
        </authorList>
    </citation>
    <scope>NUCLEOTIDE SEQUENCE [LARGE SCALE GENOMIC DNA]</scope>
    <source>
        <strain evidence="3">DSM 44654</strain>
    </source>
</reference>
<gene>
    <name evidence="2" type="ORF">SAMN05421837_101724</name>
</gene>
<name>A0A1H5Q6S8_9PSEU</name>
<dbReference type="Pfam" id="PF13576">
    <property type="entry name" value="Pentapeptide_3"/>
    <property type="match status" value="2"/>
</dbReference>
<keyword evidence="1" id="KW-0812">Transmembrane</keyword>
<dbReference type="RefSeq" id="WP_086674758.1">
    <property type="nucleotide sequence ID" value="NZ_FNUJ01000001.1"/>
</dbReference>
<keyword evidence="1" id="KW-1133">Transmembrane helix</keyword>
<dbReference type="InterPro" id="IPR001646">
    <property type="entry name" value="5peptide_repeat"/>
</dbReference>
<feature type="transmembrane region" description="Helical" evidence="1">
    <location>
        <begin position="6"/>
        <end position="22"/>
    </location>
</feature>
<dbReference type="STRING" id="218821.SAMN05421837_101724"/>
<evidence type="ECO:0000256" key="1">
    <source>
        <dbReference type="SAM" id="Phobius"/>
    </source>
</evidence>
<dbReference type="EMBL" id="FNUJ01000001">
    <property type="protein sequence ID" value="SEF21108.1"/>
    <property type="molecule type" value="Genomic_DNA"/>
</dbReference>